<dbReference type="InterPro" id="IPR037026">
    <property type="entry name" value="Vgr_OB-fold_dom_sf"/>
</dbReference>
<reference evidence="3 4" key="1">
    <citation type="submission" date="2017-05" db="EMBL/GenBank/DDBJ databases">
        <authorList>
            <person name="Song R."/>
            <person name="Chenine A.L."/>
            <person name="Ruprecht R.M."/>
        </authorList>
    </citation>
    <scope>NUCLEOTIDE SEQUENCE [LARGE SCALE GENOMIC DNA]</scope>
    <source>
        <strain evidence="3 4">CECT 8899</strain>
    </source>
</reference>
<dbReference type="Pfam" id="PF04717">
    <property type="entry name" value="Phage_base_V"/>
    <property type="match status" value="1"/>
</dbReference>
<dbReference type="SUPFAM" id="SSF69255">
    <property type="entry name" value="gp5 N-terminal domain-like"/>
    <property type="match status" value="1"/>
</dbReference>
<evidence type="ECO:0000256" key="1">
    <source>
        <dbReference type="SAM" id="MobiDB-lite"/>
    </source>
</evidence>
<proteinExistence type="predicted"/>
<name>A0A238L9K2_9RHOB</name>
<dbReference type="AlphaFoldDB" id="A0A238L9K2"/>
<dbReference type="RefSeq" id="WP_093990460.1">
    <property type="nucleotide sequence ID" value="NZ_FXZK01000001.1"/>
</dbReference>
<accession>A0A238L9K2</accession>
<dbReference type="InterPro" id="IPR006531">
    <property type="entry name" value="Gp5/Vgr_OB"/>
</dbReference>
<organism evidence="3 4">
    <name type="scientific">Flavimaricola marinus</name>
    <dbReference type="NCBI Taxonomy" id="1819565"/>
    <lineage>
        <taxon>Bacteria</taxon>
        <taxon>Pseudomonadati</taxon>
        <taxon>Pseudomonadota</taxon>
        <taxon>Alphaproteobacteria</taxon>
        <taxon>Rhodobacterales</taxon>
        <taxon>Paracoccaceae</taxon>
        <taxon>Flavimaricola</taxon>
    </lineage>
</organism>
<feature type="compositionally biased region" description="Polar residues" evidence="1">
    <location>
        <begin position="175"/>
        <end position="188"/>
    </location>
</feature>
<feature type="region of interest" description="Disordered" evidence="1">
    <location>
        <begin position="158"/>
        <end position="188"/>
    </location>
</feature>
<sequence length="188" mass="19943">MTSTQYPSRTVATGEKMIGKYKGIVDDNNDLTQSGKLKVIIDGFRDGKPVWADPCVPYADRGLGFFFMPPNQTEVWVEFEQGDRTKPIWTGFLWPAGGAPVMSKDEMVIATPSGSISFNAQSAGGEITLKTEQLTVELRDGTVTIKAGQSTTIEINSQGSVSASSGGVGKVEIGSSGTKINGTSLEVS</sequence>
<evidence type="ECO:0000259" key="2">
    <source>
        <dbReference type="Pfam" id="PF04717"/>
    </source>
</evidence>
<evidence type="ECO:0000313" key="4">
    <source>
        <dbReference type="Proteomes" id="UP000201613"/>
    </source>
</evidence>
<evidence type="ECO:0000313" key="3">
    <source>
        <dbReference type="EMBL" id="SMY06262.1"/>
    </source>
</evidence>
<dbReference type="Gene3D" id="2.40.50.230">
    <property type="entry name" value="Gp5 N-terminal domain"/>
    <property type="match status" value="1"/>
</dbReference>
<dbReference type="OrthoDB" id="9762420at2"/>
<feature type="domain" description="Gp5/Type VI secretion system Vgr protein OB-fold" evidence="2">
    <location>
        <begin position="21"/>
        <end position="94"/>
    </location>
</feature>
<protein>
    <submittedName>
        <fullName evidence="3">Phage-related baseplate assembly protein</fullName>
    </submittedName>
</protein>
<dbReference type="EMBL" id="FXZK01000001">
    <property type="protein sequence ID" value="SMY06262.1"/>
    <property type="molecule type" value="Genomic_DNA"/>
</dbReference>
<gene>
    <name evidence="3" type="ORF">LOM8899_00385</name>
</gene>
<dbReference type="Proteomes" id="UP000201613">
    <property type="component" value="Unassembled WGS sequence"/>
</dbReference>
<keyword evidence="4" id="KW-1185">Reference proteome</keyword>